<dbReference type="EMBL" id="OX395138">
    <property type="protein sequence ID" value="CAI5790574.1"/>
    <property type="molecule type" value="Genomic_DNA"/>
</dbReference>
<dbReference type="PROSITE" id="PS50231">
    <property type="entry name" value="RICIN_B_LECTIN"/>
    <property type="match status" value="1"/>
</dbReference>
<organism evidence="1 2">
    <name type="scientific">Podarcis lilfordi</name>
    <name type="common">Lilford's wall lizard</name>
    <dbReference type="NCBI Taxonomy" id="74358"/>
    <lineage>
        <taxon>Eukaryota</taxon>
        <taxon>Metazoa</taxon>
        <taxon>Chordata</taxon>
        <taxon>Craniata</taxon>
        <taxon>Vertebrata</taxon>
        <taxon>Euteleostomi</taxon>
        <taxon>Lepidosauria</taxon>
        <taxon>Squamata</taxon>
        <taxon>Bifurcata</taxon>
        <taxon>Unidentata</taxon>
        <taxon>Episquamata</taxon>
        <taxon>Laterata</taxon>
        <taxon>Lacertibaenia</taxon>
        <taxon>Lacertidae</taxon>
        <taxon>Podarcis</taxon>
    </lineage>
</organism>
<reference evidence="1" key="1">
    <citation type="submission" date="2022-12" db="EMBL/GenBank/DDBJ databases">
        <authorList>
            <person name="Alioto T."/>
            <person name="Alioto T."/>
            <person name="Gomez Garrido J."/>
        </authorList>
    </citation>
    <scope>NUCLEOTIDE SEQUENCE</scope>
</reference>
<sequence length="112" mass="13281">MSVFQCFPHSDEVLWDTNEQKPRLFSPKEKKKCLKITGSSVASAVLSYTSGMYQECSSEWMDSGMFWKVPCFDEENNKKNNIRLYGLIEHWRCGERYFLVRKQDFFTWNTAL</sequence>
<evidence type="ECO:0000313" key="1">
    <source>
        <dbReference type="EMBL" id="CAI5790574.1"/>
    </source>
</evidence>
<protein>
    <submittedName>
        <fullName evidence="1">Uncharacterized protein</fullName>
    </submittedName>
</protein>
<gene>
    <name evidence="1" type="ORF">PODLI_1B007673</name>
</gene>
<dbReference type="AlphaFoldDB" id="A0AA35L7N0"/>
<keyword evidence="2" id="KW-1185">Reference proteome</keyword>
<name>A0AA35L7N0_9SAUR</name>
<evidence type="ECO:0000313" key="2">
    <source>
        <dbReference type="Proteomes" id="UP001178461"/>
    </source>
</evidence>
<accession>A0AA35L7N0</accession>
<proteinExistence type="predicted"/>
<dbReference type="Proteomes" id="UP001178461">
    <property type="component" value="Chromosome 13"/>
</dbReference>